<evidence type="ECO:0000313" key="4">
    <source>
        <dbReference type="Proteomes" id="UP001589793"/>
    </source>
</evidence>
<evidence type="ECO:0008006" key="5">
    <source>
        <dbReference type="Google" id="ProtNLM"/>
    </source>
</evidence>
<feature type="signal peptide" evidence="2">
    <location>
        <begin position="1"/>
        <end position="33"/>
    </location>
</feature>
<dbReference type="InterPro" id="IPR006311">
    <property type="entry name" value="TAT_signal"/>
</dbReference>
<feature type="region of interest" description="Disordered" evidence="1">
    <location>
        <begin position="193"/>
        <end position="228"/>
    </location>
</feature>
<organism evidence="3 4">
    <name type="scientific">Brachybacterium hainanense</name>
    <dbReference type="NCBI Taxonomy" id="1541174"/>
    <lineage>
        <taxon>Bacteria</taxon>
        <taxon>Bacillati</taxon>
        <taxon>Actinomycetota</taxon>
        <taxon>Actinomycetes</taxon>
        <taxon>Micrococcales</taxon>
        <taxon>Dermabacteraceae</taxon>
        <taxon>Brachybacterium</taxon>
    </lineage>
</organism>
<dbReference type="RefSeq" id="WP_376983056.1">
    <property type="nucleotide sequence ID" value="NZ_JBHLSV010000036.1"/>
</dbReference>
<evidence type="ECO:0000313" key="3">
    <source>
        <dbReference type="EMBL" id="MFC0676013.1"/>
    </source>
</evidence>
<name>A0ABV6RJ89_9MICO</name>
<dbReference type="Proteomes" id="UP001589793">
    <property type="component" value="Unassembled WGS sequence"/>
</dbReference>
<comment type="caution">
    <text evidence="3">The sequence shown here is derived from an EMBL/GenBank/DDBJ whole genome shotgun (WGS) entry which is preliminary data.</text>
</comment>
<keyword evidence="2" id="KW-0732">Signal</keyword>
<dbReference type="EMBL" id="JBHLSV010000036">
    <property type="protein sequence ID" value="MFC0676013.1"/>
    <property type="molecule type" value="Genomic_DNA"/>
</dbReference>
<dbReference type="PROSITE" id="PS51318">
    <property type="entry name" value="TAT"/>
    <property type="match status" value="1"/>
</dbReference>
<keyword evidence="4" id="KW-1185">Reference proteome</keyword>
<sequence length="228" mass="23984">MNPSPRLTRRALVTGALWAAPTAAVSIAAPALAASTTSAPGLNGWVQVRSSCGFRSQTLEIDGRGTYPARGLWAEPASSSQRPTNARITVYFPASLGTLRWSAATGSSGWSVPEVDAAAPAISGYLAYTTRYTGDWTYDAVNRRQVAMGQPHFTTTFSTRSCVSVTAYALRSVQIGGTTYEFRRGPVTLASSSFRSSTAERGTGAQSDASSTASPQEQGVLEESSARV</sequence>
<accession>A0ABV6RJ89</accession>
<protein>
    <recommendedName>
        <fullName evidence="5">Tat pathway signal sequence domain protein</fullName>
    </recommendedName>
</protein>
<evidence type="ECO:0000256" key="2">
    <source>
        <dbReference type="SAM" id="SignalP"/>
    </source>
</evidence>
<feature type="compositionally biased region" description="Polar residues" evidence="1">
    <location>
        <begin position="193"/>
        <end position="217"/>
    </location>
</feature>
<evidence type="ECO:0000256" key="1">
    <source>
        <dbReference type="SAM" id="MobiDB-lite"/>
    </source>
</evidence>
<reference evidence="3 4" key="1">
    <citation type="submission" date="2024-09" db="EMBL/GenBank/DDBJ databases">
        <authorList>
            <person name="Sun Q."/>
            <person name="Mori K."/>
        </authorList>
    </citation>
    <scope>NUCLEOTIDE SEQUENCE [LARGE SCALE GENOMIC DNA]</scope>
    <source>
        <strain evidence="3 4">CICC 10874</strain>
    </source>
</reference>
<feature type="chain" id="PRO_5045416013" description="Tat pathway signal sequence domain protein" evidence="2">
    <location>
        <begin position="34"/>
        <end position="228"/>
    </location>
</feature>
<gene>
    <name evidence="3" type="ORF">ACFFF6_18850</name>
</gene>
<proteinExistence type="predicted"/>